<protein>
    <recommendedName>
        <fullName evidence="3">5-methylcytosine-specific restriction enzyme subunit McrC</fullName>
    </recommendedName>
</protein>
<dbReference type="PANTHER" id="PTHR38733">
    <property type="entry name" value="PROTEIN MCRC"/>
    <property type="match status" value="1"/>
</dbReference>
<organism evidence="1 2">
    <name type="scientific">Polyangium sorediatum</name>
    <dbReference type="NCBI Taxonomy" id="889274"/>
    <lineage>
        <taxon>Bacteria</taxon>
        <taxon>Pseudomonadati</taxon>
        <taxon>Myxococcota</taxon>
        <taxon>Polyangia</taxon>
        <taxon>Polyangiales</taxon>
        <taxon>Polyangiaceae</taxon>
        <taxon>Polyangium</taxon>
    </lineage>
</organism>
<keyword evidence="2" id="KW-1185">Reference proteome</keyword>
<comment type="caution">
    <text evidence="1">The sequence shown here is derived from an EMBL/GenBank/DDBJ whole genome shotgun (WGS) entry which is preliminary data.</text>
</comment>
<dbReference type="PANTHER" id="PTHR38733:SF1">
    <property type="entry name" value="TYPE IV METHYL-DIRECTED RESTRICTION ENZYME ECOKMCRBC"/>
    <property type="match status" value="1"/>
</dbReference>
<evidence type="ECO:0000313" key="2">
    <source>
        <dbReference type="Proteomes" id="UP001160301"/>
    </source>
</evidence>
<evidence type="ECO:0008006" key="3">
    <source>
        <dbReference type="Google" id="ProtNLM"/>
    </source>
</evidence>
<sequence length="358" mass="40563">MQVRVENLYFLLCYAWGHFEERDLVEVAADDTHTAEELFARVLVTASRRLLRQRLDRGYREDVDDLRRPRGKIHLARTAARGAEVRGVLECAFDDTTEDVLHNRIIKATVKRLATVDGLTAELRHGLLTIAREMPSVADVPIAAQDFQRVQLHSNLRRYRLALNVCALLHRCLLPDERTGRWQFRSFAGNEREMGLLFESFVREFLAQEQHIFTKVERTRIRWVVEGETNGLLPGLNTDITLRRPGHSVVVETKCYGTPLVSGVFGSSAKLRSSDVCQLVAYLANFRANEERIAGVLLYAVDRPTVPPTRMRLLGHDVHVLELNLNQPWGAIDRGLRDLVDMLAAALPGDELTRVAGV</sequence>
<dbReference type="InterPro" id="IPR019292">
    <property type="entry name" value="McrC"/>
</dbReference>
<dbReference type="EMBL" id="JARZHI010000049">
    <property type="protein sequence ID" value="MDI1434935.1"/>
    <property type="molecule type" value="Genomic_DNA"/>
</dbReference>
<reference evidence="1 2" key="1">
    <citation type="submission" date="2023-04" db="EMBL/GenBank/DDBJ databases">
        <title>The genome sequence of Polyangium sorediatum DSM14670.</title>
        <authorList>
            <person name="Zhang X."/>
        </authorList>
    </citation>
    <scope>NUCLEOTIDE SEQUENCE [LARGE SCALE GENOMIC DNA]</scope>
    <source>
        <strain evidence="1 2">DSM 14670</strain>
    </source>
</reference>
<dbReference type="Pfam" id="PF10117">
    <property type="entry name" value="McrBC"/>
    <property type="match status" value="1"/>
</dbReference>
<evidence type="ECO:0000313" key="1">
    <source>
        <dbReference type="EMBL" id="MDI1434935.1"/>
    </source>
</evidence>
<name>A0ABT6P2V1_9BACT</name>
<dbReference type="Proteomes" id="UP001160301">
    <property type="component" value="Unassembled WGS sequence"/>
</dbReference>
<accession>A0ABT6P2V1</accession>
<proteinExistence type="predicted"/>
<dbReference type="RefSeq" id="WP_136971451.1">
    <property type="nucleotide sequence ID" value="NZ_JARZHI010000049.1"/>
</dbReference>
<gene>
    <name evidence="1" type="ORF">QHF89_35865</name>
</gene>